<accession>A0A1I1BXA5</accession>
<sequence length="162" mass="18335">MSSYTDFYFGRGENADWIGSLRGECYPENFLAVPPFRLALTATDERTFRAAVADTLDVWEGERLGHAYRRELGWPWPWSTSHNSSWIMVFDPAPQTVFVTVGGGISWHRIDPHDPRFPEGDDPLGPDDIYAWLRDPAAPPSVPMPLMRPKPTALPTFGDETR</sequence>
<dbReference type="OrthoDB" id="3632821at2"/>
<feature type="compositionally biased region" description="Pro residues" evidence="1">
    <location>
        <begin position="139"/>
        <end position="148"/>
    </location>
</feature>
<dbReference type="AlphaFoldDB" id="A0A1I1BXA5"/>
<name>A0A1I1BXA5_9PSEU</name>
<evidence type="ECO:0000313" key="3">
    <source>
        <dbReference type="Proteomes" id="UP000243799"/>
    </source>
</evidence>
<dbReference type="STRING" id="490629.SAMN05216266_1179"/>
<dbReference type="RefSeq" id="WP_091675857.1">
    <property type="nucleotide sequence ID" value="NZ_FOKG01000017.1"/>
</dbReference>
<proteinExistence type="predicted"/>
<reference evidence="3" key="1">
    <citation type="submission" date="2016-10" db="EMBL/GenBank/DDBJ databases">
        <authorList>
            <person name="Varghese N."/>
            <person name="Submissions S."/>
        </authorList>
    </citation>
    <scope>NUCLEOTIDE SEQUENCE [LARGE SCALE GENOMIC DNA]</scope>
    <source>
        <strain evidence="3">CGMCC 4.3568</strain>
    </source>
</reference>
<protein>
    <submittedName>
        <fullName evidence="2">Uncharacterized protein</fullName>
    </submittedName>
</protein>
<dbReference type="Proteomes" id="UP000243799">
    <property type="component" value="Unassembled WGS sequence"/>
</dbReference>
<gene>
    <name evidence="2" type="ORF">SAMN05216266_1179</name>
</gene>
<feature type="region of interest" description="Disordered" evidence="1">
    <location>
        <begin position="139"/>
        <end position="162"/>
    </location>
</feature>
<evidence type="ECO:0000256" key="1">
    <source>
        <dbReference type="SAM" id="MobiDB-lite"/>
    </source>
</evidence>
<organism evidence="2 3">
    <name type="scientific">Amycolatopsis marina</name>
    <dbReference type="NCBI Taxonomy" id="490629"/>
    <lineage>
        <taxon>Bacteria</taxon>
        <taxon>Bacillati</taxon>
        <taxon>Actinomycetota</taxon>
        <taxon>Actinomycetes</taxon>
        <taxon>Pseudonocardiales</taxon>
        <taxon>Pseudonocardiaceae</taxon>
        <taxon>Amycolatopsis</taxon>
    </lineage>
</organism>
<keyword evidence="3" id="KW-1185">Reference proteome</keyword>
<dbReference type="EMBL" id="FOKG01000017">
    <property type="protein sequence ID" value="SFB53278.1"/>
    <property type="molecule type" value="Genomic_DNA"/>
</dbReference>
<evidence type="ECO:0000313" key="2">
    <source>
        <dbReference type="EMBL" id="SFB53278.1"/>
    </source>
</evidence>